<dbReference type="PANTHER" id="PTHR11985">
    <property type="entry name" value="GLYCEROL-3-PHOSPHATE DEHYDROGENASE"/>
    <property type="match status" value="1"/>
</dbReference>
<evidence type="ECO:0000256" key="5">
    <source>
        <dbReference type="ARBA" id="ARBA00022827"/>
    </source>
</evidence>
<keyword evidence="5" id="KW-0274">FAD</keyword>
<evidence type="ECO:0000256" key="6">
    <source>
        <dbReference type="ARBA" id="ARBA00023002"/>
    </source>
</evidence>
<feature type="domain" description="FAD dependent oxidoreductase" evidence="8">
    <location>
        <begin position="24"/>
        <end position="376"/>
    </location>
</feature>
<comment type="similarity">
    <text evidence="2 7">Belongs to the FAD-dependent glycerol-3-phosphate dehydrogenase family.</text>
</comment>
<dbReference type="SUPFAM" id="SSF54373">
    <property type="entry name" value="FAD-linked reductases, C-terminal domain"/>
    <property type="match status" value="1"/>
</dbReference>
<dbReference type="Proteomes" id="UP000192472">
    <property type="component" value="Unassembled WGS sequence"/>
</dbReference>
<sequence>MSQPSFSYQSRPSIIQNLKNEYYDIIIIGGGVTGVGIALDAATRGLKVALLEKKDFASGTSSKSTKLIHGGLRYLKQFEFNLVREVGKERSILHELATHLVRPEKMLLPLIKDGNYGKIITSVGLMVYDVLAGVEEEDQRKMLSIEETMRCEPLLDKNIIEGGGLYAEYQTDDFRLVMELIKTSVEYGAQTLNYATCTDLLAKGGKVCGVACHDEESGEDFKIYGDYVVNAAGPWVDQVRKLNKKVKETKLHLTKGIHIVVPFEKLPVKQSVYFDVSDGRMIFAIPKNDITYIGTTDTNYKGNPRDARTEKKDVSYLIKAVNQAFPSIHIKFEDVMSSWAGIRPLIQEEGKSASEISRKDEIFISDRGLISIAGGKLTGYRKMAKRTVDLVLEMKSSRSGITKKTKSKTKKVKFNGNSFKNTKAVATYKARLQKENAQFNDKQIAYLVDTYGDQAQVILNFAERLPGKNEEIKLLKAEVRFCIEHEMVMHLTDFFIHRTGRLFFNIQSVKDHVKMVATEMKHWLDWSAEQMKEEQEAMQEELDKATNFK</sequence>
<dbReference type="STRING" id="692418.SAMN04488029_2155"/>
<keyword evidence="11" id="KW-1185">Reference proteome</keyword>
<keyword evidence="6 7" id="KW-0560">Oxidoreductase</keyword>
<evidence type="ECO:0000256" key="4">
    <source>
        <dbReference type="ARBA" id="ARBA00022798"/>
    </source>
</evidence>
<dbReference type="GO" id="GO:0006071">
    <property type="term" value="P:glycerol metabolic process"/>
    <property type="evidence" value="ECO:0007669"/>
    <property type="project" value="UniProtKB-KW"/>
</dbReference>
<dbReference type="EMBL" id="FWYF01000002">
    <property type="protein sequence ID" value="SMD34721.1"/>
    <property type="molecule type" value="Genomic_DNA"/>
</dbReference>
<organism evidence="10 11">
    <name type="scientific">Reichenbachiella faecimaris</name>
    <dbReference type="NCBI Taxonomy" id="692418"/>
    <lineage>
        <taxon>Bacteria</taxon>
        <taxon>Pseudomonadati</taxon>
        <taxon>Bacteroidota</taxon>
        <taxon>Cytophagia</taxon>
        <taxon>Cytophagales</taxon>
        <taxon>Reichenbachiellaceae</taxon>
        <taxon>Reichenbachiella</taxon>
    </lineage>
</organism>
<keyword evidence="4" id="KW-0319">Glycerol metabolism</keyword>
<evidence type="ECO:0000259" key="9">
    <source>
        <dbReference type="Pfam" id="PF16901"/>
    </source>
</evidence>
<dbReference type="PROSITE" id="PS00978">
    <property type="entry name" value="FAD_G3PDH_2"/>
    <property type="match status" value="1"/>
</dbReference>
<feature type="domain" description="Alpha-glycerophosphate oxidase C-terminal" evidence="9">
    <location>
        <begin position="407"/>
        <end position="530"/>
    </location>
</feature>
<dbReference type="RefSeq" id="WP_084372823.1">
    <property type="nucleotide sequence ID" value="NZ_FWYF01000002.1"/>
</dbReference>
<dbReference type="OrthoDB" id="9766796at2"/>
<gene>
    <name evidence="10" type="ORF">SAMN04488029_2155</name>
</gene>
<dbReference type="GO" id="GO:0009331">
    <property type="term" value="C:glycerol-3-phosphate dehydrogenase (FAD) complex"/>
    <property type="evidence" value="ECO:0007669"/>
    <property type="project" value="UniProtKB-UniRule"/>
</dbReference>
<dbReference type="InterPro" id="IPR031656">
    <property type="entry name" value="DAO_C"/>
</dbReference>
<dbReference type="PROSITE" id="PS00977">
    <property type="entry name" value="FAD_G3PDH_1"/>
    <property type="match status" value="1"/>
</dbReference>
<reference evidence="10 11" key="1">
    <citation type="submission" date="2017-04" db="EMBL/GenBank/DDBJ databases">
        <authorList>
            <person name="Afonso C.L."/>
            <person name="Miller P.J."/>
            <person name="Scott M.A."/>
            <person name="Spackman E."/>
            <person name="Goraichik I."/>
            <person name="Dimitrov K.M."/>
            <person name="Suarez D.L."/>
            <person name="Swayne D.E."/>
        </authorList>
    </citation>
    <scope>NUCLEOTIDE SEQUENCE [LARGE SCALE GENOMIC DNA]</scope>
    <source>
        <strain evidence="10 11">DSM 26133</strain>
    </source>
</reference>
<dbReference type="InterPro" id="IPR038299">
    <property type="entry name" value="DAO_C_sf"/>
</dbReference>
<dbReference type="GO" id="GO:0046168">
    <property type="term" value="P:glycerol-3-phosphate catabolic process"/>
    <property type="evidence" value="ECO:0007669"/>
    <property type="project" value="TreeGrafter"/>
</dbReference>
<dbReference type="InterPro" id="IPR006076">
    <property type="entry name" value="FAD-dep_OxRdtase"/>
</dbReference>
<evidence type="ECO:0000256" key="2">
    <source>
        <dbReference type="ARBA" id="ARBA00007330"/>
    </source>
</evidence>
<evidence type="ECO:0000313" key="11">
    <source>
        <dbReference type="Proteomes" id="UP000192472"/>
    </source>
</evidence>
<comment type="cofactor">
    <cofactor evidence="1 7">
        <name>FAD</name>
        <dbReference type="ChEBI" id="CHEBI:57692"/>
    </cofactor>
</comment>
<dbReference type="InterPro" id="IPR036188">
    <property type="entry name" value="FAD/NAD-bd_sf"/>
</dbReference>
<dbReference type="PRINTS" id="PR01001">
    <property type="entry name" value="FADG3PDH"/>
</dbReference>
<dbReference type="SUPFAM" id="SSF51905">
    <property type="entry name" value="FAD/NAD(P)-binding domain"/>
    <property type="match status" value="1"/>
</dbReference>
<keyword evidence="3 7" id="KW-0285">Flavoprotein</keyword>
<evidence type="ECO:0000259" key="8">
    <source>
        <dbReference type="Pfam" id="PF01266"/>
    </source>
</evidence>
<evidence type="ECO:0000256" key="3">
    <source>
        <dbReference type="ARBA" id="ARBA00022630"/>
    </source>
</evidence>
<dbReference type="Pfam" id="PF16901">
    <property type="entry name" value="DAO_C"/>
    <property type="match status" value="1"/>
</dbReference>
<dbReference type="InterPro" id="IPR000447">
    <property type="entry name" value="G3P_DH_FAD-dep"/>
</dbReference>
<dbReference type="EC" id="1.1.5.3" evidence="7"/>
<name>A0A1W2GDP6_REIFA</name>
<dbReference type="AlphaFoldDB" id="A0A1W2GDP6"/>
<dbReference type="PANTHER" id="PTHR11985:SF35">
    <property type="entry name" value="ANAEROBIC GLYCEROL-3-PHOSPHATE DEHYDROGENASE SUBUNIT A"/>
    <property type="match status" value="1"/>
</dbReference>
<dbReference type="Gene3D" id="1.10.8.870">
    <property type="entry name" value="Alpha-glycerophosphate oxidase, cap domain"/>
    <property type="match status" value="1"/>
</dbReference>
<comment type="catalytic activity">
    <reaction evidence="7">
        <text>a quinone + sn-glycerol 3-phosphate = dihydroxyacetone phosphate + a quinol</text>
        <dbReference type="Rhea" id="RHEA:18977"/>
        <dbReference type="ChEBI" id="CHEBI:24646"/>
        <dbReference type="ChEBI" id="CHEBI:57597"/>
        <dbReference type="ChEBI" id="CHEBI:57642"/>
        <dbReference type="ChEBI" id="CHEBI:132124"/>
        <dbReference type="EC" id="1.1.5.3"/>
    </reaction>
</comment>
<proteinExistence type="inferred from homology"/>
<evidence type="ECO:0000256" key="7">
    <source>
        <dbReference type="RuleBase" id="RU361217"/>
    </source>
</evidence>
<evidence type="ECO:0000313" key="10">
    <source>
        <dbReference type="EMBL" id="SMD34721.1"/>
    </source>
</evidence>
<protein>
    <recommendedName>
        <fullName evidence="7">Glycerol-3-phosphate dehydrogenase</fullName>
        <ecNumber evidence="7">1.1.5.3</ecNumber>
    </recommendedName>
</protein>
<dbReference type="Gene3D" id="3.30.9.10">
    <property type="entry name" value="D-Amino Acid Oxidase, subunit A, domain 2"/>
    <property type="match status" value="1"/>
</dbReference>
<evidence type="ECO:0000256" key="1">
    <source>
        <dbReference type="ARBA" id="ARBA00001974"/>
    </source>
</evidence>
<dbReference type="GO" id="GO:0004368">
    <property type="term" value="F:glycerol-3-phosphate dehydrogenase (quinone) activity"/>
    <property type="evidence" value="ECO:0007669"/>
    <property type="project" value="UniProtKB-EC"/>
</dbReference>
<dbReference type="Pfam" id="PF01266">
    <property type="entry name" value="DAO"/>
    <property type="match status" value="1"/>
</dbReference>
<accession>A0A1W2GDP6</accession>
<dbReference type="Gene3D" id="3.50.50.60">
    <property type="entry name" value="FAD/NAD(P)-binding domain"/>
    <property type="match status" value="1"/>
</dbReference>